<accession>A0A1Y1ZT37</accession>
<evidence type="ECO:0000256" key="1">
    <source>
        <dbReference type="SAM" id="MobiDB-lite"/>
    </source>
</evidence>
<feature type="transmembrane region" description="Helical" evidence="2">
    <location>
        <begin position="126"/>
        <end position="147"/>
    </location>
</feature>
<protein>
    <submittedName>
        <fullName evidence="3">Uncharacterized protein</fullName>
    </submittedName>
</protein>
<evidence type="ECO:0000313" key="4">
    <source>
        <dbReference type="Proteomes" id="UP000193144"/>
    </source>
</evidence>
<keyword evidence="2" id="KW-0812">Transmembrane</keyword>
<evidence type="ECO:0000313" key="3">
    <source>
        <dbReference type="EMBL" id="ORY13388.1"/>
    </source>
</evidence>
<keyword evidence="2" id="KW-0472">Membrane</keyword>
<feature type="transmembrane region" description="Helical" evidence="2">
    <location>
        <begin position="209"/>
        <end position="231"/>
    </location>
</feature>
<dbReference type="Proteomes" id="UP000193144">
    <property type="component" value="Unassembled WGS sequence"/>
</dbReference>
<evidence type="ECO:0000256" key="2">
    <source>
        <dbReference type="SAM" id="Phobius"/>
    </source>
</evidence>
<dbReference type="EMBL" id="MCFA01000042">
    <property type="protein sequence ID" value="ORY13388.1"/>
    <property type="molecule type" value="Genomic_DNA"/>
</dbReference>
<sequence length="315" mass="33997">MSDLFSTPTRTSPSTRTSSAYAATSTPPESFLKWDGTCGAVDAYLTSQWQWGLFITGLIVAALLSAISNFSTRKRARMTQHVFTRYLLTQLFFAGVLARFAATLVVWAIVAQFKSGTEIDDAKLRATLWGAFLGFHPGAVMGILQIFEWKGSKRPMVPVTWNMPSWCAVAVAQIIADSFATWLGLGNVLASQSGYEAPVAVGNNRLRVLYSADVAAAALVVIWLLFAYYVFAKRGHYEIFESWVVKLWVCVASIALAAAEMVLTITGASLCGRPLALTDGIGSGFQFVVSILIMLASGKVVGVEQMGAGQGYYGP</sequence>
<keyword evidence="2" id="KW-1133">Transmembrane helix</keyword>
<name>A0A1Y1ZT37_9PLEO</name>
<feature type="transmembrane region" description="Helical" evidence="2">
    <location>
        <begin position="243"/>
        <end position="263"/>
    </location>
</feature>
<reference evidence="3 4" key="1">
    <citation type="submission" date="2016-07" db="EMBL/GenBank/DDBJ databases">
        <title>Pervasive Adenine N6-methylation of Active Genes in Fungi.</title>
        <authorList>
            <consortium name="DOE Joint Genome Institute"/>
            <person name="Mondo S.J."/>
            <person name="Dannebaum R.O."/>
            <person name="Kuo R.C."/>
            <person name="Labutti K."/>
            <person name="Haridas S."/>
            <person name="Kuo A."/>
            <person name="Salamov A."/>
            <person name="Ahrendt S.R."/>
            <person name="Lipzen A."/>
            <person name="Sullivan W."/>
            <person name="Andreopoulos W.B."/>
            <person name="Clum A."/>
            <person name="Lindquist E."/>
            <person name="Daum C."/>
            <person name="Ramamoorthy G.K."/>
            <person name="Gryganskyi A."/>
            <person name="Culley D."/>
            <person name="Magnuson J.K."/>
            <person name="James T.Y."/>
            <person name="O'Malley M.A."/>
            <person name="Stajich J.E."/>
            <person name="Spatafora J.W."/>
            <person name="Visel A."/>
            <person name="Grigoriev I.V."/>
        </authorList>
    </citation>
    <scope>NUCLEOTIDE SEQUENCE [LARGE SCALE GENOMIC DNA]</scope>
    <source>
        <strain evidence="3 4">CBS 115471</strain>
    </source>
</reference>
<feature type="transmembrane region" description="Helical" evidence="2">
    <location>
        <begin position="51"/>
        <end position="70"/>
    </location>
</feature>
<feature type="transmembrane region" description="Helical" evidence="2">
    <location>
        <begin position="168"/>
        <end position="189"/>
    </location>
</feature>
<keyword evidence="4" id="KW-1185">Reference proteome</keyword>
<dbReference type="OrthoDB" id="5391452at2759"/>
<comment type="caution">
    <text evidence="3">The sequence shown here is derived from an EMBL/GenBank/DDBJ whole genome shotgun (WGS) entry which is preliminary data.</text>
</comment>
<organism evidence="3 4">
    <name type="scientific">Clohesyomyces aquaticus</name>
    <dbReference type="NCBI Taxonomy" id="1231657"/>
    <lineage>
        <taxon>Eukaryota</taxon>
        <taxon>Fungi</taxon>
        <taxon>Dikarya</taxon>
        <taxon>Ascomycota</taxon>
        <taxon>Pezizomycotina</taxon>
        <taxon>Dothideomycetes</taxon>
        <taxon>Pleosporomycetidae</taxon>
        <taxon>Pleosporales</taxon>
        <taxon>Lindgomycetaceae</taxon>
        <taxon>Clohesyomyces</taxon>
    </lineage>
</organism>
<proteinExistence type="predicted"/>
<dbReference type="AlphaFoldDB" id="A0A1Y1ZT37"/>
<feature type="region of interest" description="Disordered" evidence="1">
    <location>
        <begin position="1"/>
        <end position="27"/>
    </location>
</feature>
<feature type="transmembrane region" description="Helical" evidence="2">
    <location>
        <begin position="275"/>
        <end position="296"/>
    </location>
</feature>
<gene>
    <name evidence="3" type="ORF">BCR34DRAFT_586538</name>
</gene>
<feature type="transmembrane region" description="Helical" evidence="2">
    <location>
        <begin position="91"/>
        <end position="114"/>
    </location>
</feature>